<comment type="caution">
    <text evidence="1">The sequence shown here is derived from an EMBL/GenBank/DDBJ whole genome shotgun (WGS) entry which is preliminary data.</text>
</comment>
<dbReference type="SUPFAM" id="SSF143011">
    <property type="entry name" value="RelE-like"/>
    <property type="match status" value="1"/>
</dbReference>
<name>A0A0W8FM49_9ZZZZ</name>
<dbReference type="InterPro" id="IPR035093">
    <property type="entry name" value="RelE/ParE_toxin_dom_sf"/>
</dbReference>
<sequence>MFSVSIKKKTLKDIEKMPISVQESLTVLLDDLREKGPSQPGWSNYSKIGKEMYHCHLSRKWVACWYCENKSLIIEVYYAGSRENAPY</sequence>
<gene>
    <name evidence="1" type="ORF">ASZ90_008222</name>
</gene>
<dbReference type="AlphaFoldDB" id="A0A0W8FM49"/>
<organism evidence="1">
    <name type="scientific">hydrocarbon metagenome</name>
    <dbReference type="NCBI Taxonomy" id="938273"/>
    <lineage>
        <taxon>unclassified sequences</taxon>
        <taxon>metagenomes</taxon>
        <taxon>ecological metagenomes</taxon>
    </lineage>
</organism>
<dbReference type="EMBL" id="LNQE01000996">
    <property type="protein sequence ID" value="KUG22021.1"/>
    <property type="molecule type" value="Genomic_DNA"/>
</dbReference>
<accession>A0A0W8FM49</accession>
<reference evidence="1" key="1">
    <citation type="journal article" date="2015" name="Proc. Natl. Acad. Sci. U.S.A.">
        <title>Networks of energetic and metabolic interactions define dynamics in microbial communities.</title>
        <authorList>
            <person name="Embree M."/>
            <person name="Liu J.K."/>
            <person name="Al-Bassam M.M."/>
            <person name="Zengler K."/>
        </authorList>
    </citation>
    <scope>NUCLEOTIDE SEQUENCE</scope>
</reference>
<proteinExistence type="predicted"/>
<protein>
    <recommendedName>
        <fullName evidence="2">Cytotoxic translational repressor of toxin-antitoxin stability system</fullName>
    </recommendedName>
</protein>
<evidence type="ECO:0000313" key="1">
    <source>
        <dbReference type="EMBL" id="KUG22021.1"/>
    </source>
</evidence>
<evidence type="ECO:0008006" key="2">
    <source>
        <dbReference type="Google" id="ProtNLM"/>
    </source>
</evidence>